<organism evidence="2 3">
    <name type="scientific">Mollisia scopiformis</name>
    <name type="common">Conifer needle endophyte fungus</name>
    <name type="synonym">Phialocephala scopiformis</name>
    <dbReference type="NCBI Taxonomy" id="149040"/>
    <lineage>
        <taxon>Eukaryota</taxon>
        <taxon>Fungi</taxon>
        <taxon>Dikarya</taxon>
        <taxon>Ascomycota</taxon>
        <taxon>Pezizomycotina</taxon>
        <taxon>Leotiomycetes</taxon>
        <taxon>Helotiales</taxon>
        <taxon>Mollisiaceae</taxon>
        <taxon>Mollisia</taxon>
    </lineage>
</organism>
<dbReference type="KEGG" id="psco:LY89DRAFT_677964"/>
<dbReference type="RefSeq" id="XP_018061706.1">
    <property type="nucleotide sequence ID" value="XM_018213715.1"/>
</dbReference>
<evidence type="ECO:0000256" key="1">
    <source>
        <dbReference type="SAM" id="MobiDB-lite"/>
    </source>
</evidence>
<protein>
    <submittedName>
        <fullName evidence="2">Uncharacterized protein</fullName>
    </submittedName>
</protein>
<feature type="compositionally biased region" description="Basic and acidic residues" evidence="1">
    <location>
        <begin position="22"/>
        <end position="33"/>
    </location>
</feature>
<feature type="region of interest" description="Disordered" evidence="1">
    <location>
        <begin position="1"/>
        <end position="33"/>
    </location>
</feature>
<dbReference type="GeneID" id="28823441"/>
<evidence type="ECO:0000313" key="3">
    <source>
        <dbReference type="Proteomes" id="UP000070700"/>
    </source>
</evidence>
<accession>A0A132B4U5</accession>
<dbReference type="AlphaFoldDB" id="A0A132B4U5"/>
<gene>
    <name evidence="2" type="ORF">LY89DRAFT_677964</name>
</gene>
<reference evidence="2 3" key="1">
    <citation type="submission" date="2015-10" db="EMBL/GenBank/DDBJ databases">
        <title>Full genome of DAOMC 229536 Phialocephala scopiformis, a fungal endophyte of spruce producing the potent anti-insectan compound rugulosin.</title>
        <authorList>
            <consortium name="DOE Joint Genome Institute"/>
            <person name="Walker A.K."/>
            <person name="Frasz S.L."/>
            <person name="Seifert K.A."/>
            <person name="Miller J.D."/>
            <person name="Mondo S.J."/>
            <person name="Labutti K."/>
            <person name="Lipzen A."/>
            <person name="Dockter R."/>
            <person name="Kennedy M."/>
            <person name="Grigoriev I.V."/>
            <person name="Spatafora J.W."/>
        </authorList>
    </citation>
    <scope>NUCLEOTIDE SEQUENCE [LARGE SCALE GENOMIC DNA]</scope>
    <source>
        <strain evidence="2 3">CBS 120377</strain>
    </source>
</reference>
<dbReference type="Proteomes" id="UP000070700">
    <property type="component" value="Unassembled WGS sequence"/>
</dbReference>
<feature type="compositionally biased region" description="Basic residues" evidence="1">
    <location>
        <begin position="1"/>
        <end position="14"/>
    </location>
</feature>
<dbReference type="EMBL" id="KQ947440">
    <property type="protein sequence ID" value="KUJ07351.1"/>
    <property type="molecule type" value="Genomic_DNA"/>
</dbReference>
<keyword evidence="3" id="KW-1185">Reference proteome</keyword>
<dbReference type="InParanoid" id="A0A132B4U5"/>
<evidence type="ECO:0000313" key="2">
    <source>
        <dbReference type="EMBL" id="KUJ07351.1"/>
    </source>
</evidence>
<sequence length="100" mass="11721">MYRRRRGTSRRTKAKAQGALNRAEEERRRRHDETLRRKDILERELRVRNSLAREAHRENARTLGLANSKNNKREACVIGLGGVLGLQRATFVKSNDIRER</sequence>
<proteinExistence type="predicted"/>
<name>A0A132B4U5_MOLSC</name>